<dbReference type="SUPFAM" id="SSF52402">
    <property type="entry name" value="Adenine nucleotide alpha hydrolases-like"/>
    <property type="match status" value="1"/>
</dbReference>
<dbReference type="AlphaFoldDB" id="A0A6P0HJJ0"/>
<keyword evidence="2" id="KW-1185">Reference proteome</keyword>
<name>A0A6P0HJJ0_9ACTN</name>
<dbReference type="InterPro" id="IPR014729">
    <property type="entry name" value="Rossmann-like_a/b/a_fold"/>
</dbReference>
<dbReference type="EMBL" id="JAAGXA010000007">
    <property type="protein sequence ID" value="NEN78889.1"/>
    <property type="molecule type" value="Genomic_DNA"/>
</dbReference>
<evidence type="ECO:0008006" key="3">
    <source>
        <dbReference type="Google" id="ProtNLM"/>
    </source>
</evidence>
<evidence type="ECO:0000313" key="2">
    <source>
        <dbReference type="Proteomes" id="UP000468687"/>
    </source>
</evidence>
<gene>
    <name evidence="1" type="ORF">G3T38_11435</name>
</gene>
<evidence type="ECO:0000313" key="1">
    <source>
        <dbReference type="EMBL" id="NEN78889.1"/>
    </source>
</evidence>
<sequence>MTYHVVLLVEQPLTELDARQVTSLHVELGEEVVYDVLLPVDDAAERMATAVGTLGSGDLVGSPSYALASIDFDGLHEQSEEEAHEGLAETLAQLRATGAKAQGAVVADDPIGALLSTVSTVDASEVIVLTSSHAVAEFFGVDWTSRARRHLDVPVLHLLEHETFAEQADGAGEGVTGL</sequence>
<organism evidence="1 2">
    <name type="scientific">Nocardioides zeae</name>
    <dbReference type="NCBI Taxonomy" id="1457234"/>
    <lineage>
        <taxon>Bacteria</taxon>
        <taxon>Bacillati</taxon>
        <taxon>Actinomycetota</taxon>
        <taxon>Actinomycetes</taxon>
        <taxon>Propionibacteriales</taxon>
        <taxon>Nocardioidaceae</taxon>
        <taxon>Nocardioides</taxon>
    </lineage>
</organism>
<proteinExistence type="predicted"/>
<dbReference type="RefSeq" id="WP_163772439.1">
    <property type="nucleotide sequence ID" value="NZ_JAAGXA010000007.1"/>
</dbReference>
<reference evidence="1 2" key="1">
    <citation type="journal article" date="2014" name="Int. J. Syst. Evol. Microbiol.">
        <title>Nocardioides zeae sp. nov., isolated from the stem of Zea mays.</title>
        <authorList>
            <person name="Glaeser S.P."/>
            <person name="McInroy J.A."/>
            <person name="Busse H.J."/>
            <person name="Kampfer P."/>
        </authorList>
    </citation>
    <scope>NUCLEOTIDE SEQUENCE [LARGE SCALE GENOMIC DNA]</scope>
    <source>
        <strain evidence="1 2">JCM 30728</strain>
    </source>
</reference>
<comment type="caution">
    <text evidence="1">The sequence shown here is derived from an EMBL/GenBank/DDBJ whole genome shotgun (WGS) entry which is preliminary data.</text>
</comment>
<accession>A0A6P0HJJ0</accession>
<protein>
    <recommendedName>
        <fullName evidence="3">Universal stress protein</fullName>
    </recommendedName>
</protein>
<dbReference type="Gene3D" id="3.40.50.620">
    <property type="entry name" value="HUPs"/>
    <property type="match status" value="1"/>
</dbReference>
<dbReference type="Proteomes" id="UP000468687">
    <property type="component" value="Unassembled WGS sequence"/>
</dbReference>